<feature type="transmembrane region" description="Helical" evidence="2">
    <location>
        <begin position="286"/>
        <end position="303"/>
    </location>
</feature>
<dbReference type="PANTHER" id="PTHR36692">
    <property type="entry name" value="PROTEIN SNAKESKIN"/>
    <property type="match status" value="1"/>
</dbReference>
<dbReference type="GO" id="GO:0005886">
    <property type="term" value="C:plasma membrane"/>
    <property type="evidence" value="ECO:0007669"/>
    <property type="project" value="TreeGrafter"/>
</dbReference>
<keyword evidence="2" id="KW-0472">Membrane</keyword>
<dbReference type="InterPro" id="IPR038976">
    <property type="entry name" value="Ssk"/>
</dbReference>
<keyword evidence="4" id="KW-1185">Reference proteome</keyword>
<dbReference type="Proteomes" id="UP000075886">
    <property type="component" value="Unassembled WGS sequence"/>
</dbReference>
<evidence type="ECO:0000256" key="2">
    <source>
        <dbReference type="SAM" id="Phobius"/>
    </source>
</evidence>
<proteinExistence type="predicted"/>
<keyword evidence="2" id="KW-1133">Transmembrane helix</keyword>
<organism evidence="3 4">
    <name type="scientific">Anopheles farauti</name>
    <dbReference type="NCBI Taxonomy" id="69004"/>
    <lineage>
        <taxon>Eukaryota</taxon>
        <taxon>Metazoa</taxon>
        <taxon>Ecdysozoa</taxon>
        <taxon>Arthropoda</taxon>
        <taxon>Hexapoda</taxon>
        <taxon>Insecta</taxon>
        <taxon>Pterygota</taxon>
        <taxon>Neoptera</taxon>
        <taxon>Endopterygota</taxon>
        <taxon>Diptera</taxon>
        <taxon>Nematocera</taxon>
        <taxon>Culicoidea</taxon>
        <taxon>Culicidae</taxon>
        <taxon>Anophelinae</taxon>
        <taxon>Anopheles</taxon>
    </lineage>
</organism>
<evidence type="ECO:0000313" key="3">
    <source>
        <dbReference type="EnsemblMetazoa" id="AFAF011573-PA"/>
    </source>
</evidence>
<evidence type="ECO:0000313" key="4">
    <source>
        <dbReference type="Proteomes" id="UP000075886"/>
    </source>
</evidence>
<evidence type="ECO:0008006" key="5">
    <source>
        <dbReference type="Google" id="ProtNLM"/>
    </source>
</evidence>
<keyword evidence="2" id="KW-0812">Transmembrane</keyword>
<dbReference type="EMBL" id="AXCN02000214">
    <property type="status" value="NOT_ANNOTATED_CDS"/>
    <property type="molecule type" value="Genomic_DNA"/>
</dbReference>
<sequence length="318" mass="35080">MAVVKDFSFERAFSPSGRYHTTARRCSSGVILRSCVFIQRPVPSCSCEHVSRSNATNLASSVLGKFEKAYAIVSVDKQTTEKKTTDISLALHDSERVKSEVKSKRKPPKYPSVLQWKAPDSQQATAAGESGTEVLPQKAPEKEISRLTMANAEHGADQADRGMRKEYFNSSGAGKFLPPVLKLLELAVAIVCIGLIDDPAHNSRLRVFISPRTVALAYSTFATFLVFSVVYLFGKVIRDNFPWKLSSLLNLTGFILYVATAACILNDWSQTKNRNYWPPNTQRMDFLCGAGSVAVVGALFYLIDLIVTVRLGMKGEIE</sequence>
<feature type="region of interest" description="Disordered" evidence="1">
    <location>
        <begin position="96"/>
        <end position="137"/>
    </location>
</feature>
<feature type="transmembrane region" description="Helical" evidence="2">
    <location>
        <begin position="216"/>
        <end position="233"/>
    </location>
</feature>
<reference evidence="4" key="1">
    <citation type="submission" date="2014-01" db="EMBL/GenBank/DDBJ databases">
        <title>The Genome Sequence of Anopheles farauti FAR1 (V2).</title>
        <authorList>
            <consortium name="The Broad Institute Genomics Platform"/>
            <person name="Neafsey D.E."/>
            <person name="Besansky N."/>
            <person name="Howell P."/>
            <person name="Walton C."/>
            <person name="Young S.K."/>
            <person name="Zeng Q."/>
            <person name="Gargeya S."/>
            <person name="Fitzgerald M."/>
            <person name="Haas B."/>
            <person name="Abouelleil A."/>
            <person name="Allen A.W."/>
            <person name="Alvarado L."/>
            <person name="Arachchi H.M."/>
            <person name="Berlin A.M."/>
            <person name="Chapman S.B."/>
            <person name="Gainer-Dewar J."/>
            <person name="Goldberg J."/>
            <person name="Griggs A."/>
            <person name="Gujja S."/>
            <person name="Hansen M."/>
            <person name="Howarth C."/>
            <person name="Imamovic A."/>
            <person name="Ireland A."/>
            <person name="Larimer J."/>
            <person name="McCowan C."/>
            <person name="Murphy C."/>
            <person name="Pearson M."/>
            <person name="Poon T.W."/>
            <person name="Priest M."/>
            <person name="Roberts A."/>
            <person name="Saif S."/>
            <person name="Shea T."/>
            <person name="Sisk P."/>
            <person name="Sykes S."/>
            <person name="Wortman J."/>
            <person name="Nusbaum C."/>
            <person name="Birren B."/>
        </authorList>
    </citation>
    <scope>NUCLEOTIDE SEQUENCE [LARGE SCALE GENOMIC DNA]</scope>
    <source>
        <strain evidence="4">FAR1</strain>
    </source>
</reference>
<protein>
    <recommendedName>
        <fullName evidence="5">MARVEL domain-containing protein</fullName>
    </recommendedName>
</protein>
<dbReference type="GO" id="GO:0019991">
    <property type="term" value="P:septate junction assembly"/>
    <property type="evidence" value="ECO:0007669"/>
    <property type="project" value="InterPro"/>
</dbReference>
<dbReference type="VEuPathDB" id="VectorBase:AFAF011573"/>
<accession>A0A182QJM4</accession>
<feature type="transmembrane region" description="Helical" evidence="2">
    <location>
        <begin position="245"/>
        <end position="265"/>
    </location>
</feature>
<dbReference type="EnsemblMetazoa" id="AFAF011573-RA">
    <property type="protein sequence ID" value="AFAF011573-PA"/>
    <property type="gene ID" value="AFAF011573"/>
</dbReference>
<dbReference type="PANTHER" id="PTHR36692:SF1">
    <property type="entry name" value="GH08457P"/>
    <property type="match status" value="1"/>
</dbReference>
<reference evidence="3" key="2">
    <citation type="submission" date="2020-05" db="UniProtKB">
        <authorList>
            <consortium name="EnsemblMetazoa"/>
        </authorList>
    </citation>
    <scope>IDENTIFICATION</scope>
    <source>
        <strain evidence="3">FAR1</strain>
    </source>
</reference>
<evidence type="ECO:0000256" key="1">
    <source>
        <dbReference type="SAM" id="MobiDB-lite"/>
    </source>
</evidence>
<dbReference type="AlphaFoldDB" id="A0A182QJM4"/>
<name>A0A182QJM4_9DIPT</name>